<dbReference type="Pfam" id="PF20155">
    <property type="entry name" value="TMP_3"/>
    <property type="match status" value="1"/>
</dbReference>
<feature type="region of interest" description="Disordered" evidence="1">
    <location>
        <begin position="515"/>
        <end position="535"/>
    </location>
</feature>
<accession>A0A916RP68</accession>
<evidence type="ECO:0000259" key="2">
    <source>
        <dbReference type="Pfam" id="PF20155"/>
    </source>
</evidence>
<sequence length="793" mass="85160">MSDDQERLVVLFEARLRDFERRMSQSVRHTRQTRQQIERESAALAKKLEQDMAKAGQNSADGIRRAFGSIRSALGFAGIGLGAAGIANLTSEWTDLNARVANATGSLQRGTEVMGRLSDMARRTYSSLTQTTEAFVENSDVLTELGYNYTQQLDLTEALNNALVISATRGQRAESVMRAWSNAMALGQLSGQNLNTILQGSPRLVRALADSMGVGVSQLRAMGAAGQITARDMYGVTQELETLRAEADAMPATLQDSFVLLGNAVMQFVGQADQATGITGILAREIILLADSIEESARRWERGDVPILQFMQSVVGLSRELGLIQGDLEDTRTEVERVEDSVAEARLAFVDLADAVVRMQGIDAINPNLPQEIQSVVDKLLLGEMSAVEARQALLDLGAVNMDFGGVLSQLATLAGQLRVVTSEAHAMHAALNTPGGPTGGGAGRGGAGQSRRAAADRQAALTDYTLERERVLGLSREQLTLEQAITREIENAAKAGVSLSQERAEELARMAIAQQEANRASSRSGGRSGNDELATATKSIRERTEALMRETALQAQLNPLIDDYGYAMQKLRIQQELENAAAKAGLVLTPDRIAAMDQLADGYARASVEAAKLAETQNQARQSMEDWFGLAKTAARSFIDDLAEAKTAAEALGNALKQLGSHLINLGMNSLFGSGGGDFGLLGNLIGIPGRQFGGRVTKGQPYIVGEKRPELFVPDQSGTIVPRVPSAPDASALRGLNDNSSSTFTYAPTIDARGADVAAVARIEQVLARDRAEFEGKVRGLFERRNKLMWS</sequence>
<dbReference type="InterPro" id="IPR013491">
    <property type="entry name" value="Tape_meas_N"/>
</dbReference>
<protein>
    <recommendedName>
        <fullName evidence="2">Tape measure protein N-terminal domain-containing protein</fullName>
    </recommendedName>
</protein>
<organism evidence="3 4">
    <name type="scientific">Pelagibacterium lentulum</name>
    <dbReference type="NCBI Taxonomy" id="2029865"/>
    <lineage>
        <taxon>Bacteria</taxon>
        <taxon>Pseudomonadati</taxon>
        <taxon>Pseudomonadota</taxon>
        <taxon>Alphaproteobacteria</taxon>
        <taxon>Hyphomicrobiales</taxon>
        <taxon>Devosiaceae</taxon>
        <taxon>Pelagibacterium</taxon>
    </lineage>
</organism>
<dbReference type="AlphaFoldDB" id="A0A916RP68"/>
<evidence type="ECO:0000313" key="4">
    <source>
        <dbReference type="Proteomes" id="UP000596977"/>
    </source>
</evidence>
<proteinExistence type="predicted"/>
<keyword evidence="4" id="KW-1185">Reference proteome</keyword>
<feature type="region of interest" description="Disordered" evidence="1">
    <location>
        <begin position="431"/>
        <end position="455"/>
    </location>
</feature>
<feature type="domain" description="Tape measure protein N-terminal" evidence="2">
    <location>
        <begin position="85"/>
        <end position="274"/>
    </location>
</feature>
<gene>
    <name evidence="3" type="ORF">GCM10011499_37930</name>
</gene>
<reference evidence="3 4" key="1">
    <citation type="journal article" date="2014" name="Int. J. Syst. Evol. Microbiol.">
        <title>Complete genome sequence of Corynebacterium casei LMG S-19264T (=DSM 44701T), isolated from a smear-ripened cheese.</title>
        <authorList>
            <consortium name="US DOE Joint Genome Institute (JGI-PGF)"/>
            <person name="Walter F."/>
            <person name="Albersmeier A."/>
            <person name="Kalinowski J."/>
            <person name="Ruckert C."/>
        </authorList>
    </citation>
    <scope>NUCLEOTIDE SEQUENCE [LARGE SCALE GENOMIC DNA]</scope>
    <source>
        <strain evidence="3 4">CGMCC 1.15896</strain>
    </source>
</reference>
<dbReference type="OrthoDB" id="38641at2"/>
<comment type="caution">
    <text evidence="3">The sequence shown here is derived from an EMBL/GenBank/DDBJ whole genome shotgun (WGS) entry which is preliminary data.</text>
</comment>
<dbReference type="EMBL" id="BMKB01000010">
    <property type="protein sequence ID" value="GGA63937.1"/>
    <property type="molecule type" value="Genomic_DNA"/>
</dbReference>
<dbReference type="RefSeq" id="WP_127071847.1">
    <property type="nucleotide sequence ID" value="NZ_BMKB01000010.1"/>
</dbReference>
<dbReference type="Proteomes" id="UP000596977">
    <property type="component" value="Unassembled WGS sequence"/>
</dbReference>
<evidence type="ECO:0000256" key="1">
    <source>
        <dbReference type="SAM" id="MobiDB-lite"/>
    </source>
</evidence>
<feature type="compositionally biased region" description="Gly residues" evidence="1">
    <location>
        <begin position="437"/>
        <end position="449"/>
    </location>
</feature>
<evidence type="ECO:0000313" key="3">
    <source>
        <dbReference type="EMBL" id="GGA63937.1"/>
    </source>
</evidence>
<dbReference type="NCBIfam" id="TIGR02675">
    <property type="entry name" value="tape_meas_nterm"/>
    <property type="match status" value="1"/>
</dbReference>
<name>A0A916RP68_9HYPH</name>